<evidence type="ECO:0000259" key="1">
    <source>
        <dbReference type="Pfam" id="PF00717"/>
    </source>
</evidence>
<dbReference type="Pfam" id="PF00717">
    <property type="entry name" value="Peptidase_S24"/>
    <property type="match status" value="1"/>
</dbReference>
<gene>
    <name evidence="2" type="ORF">FOY91_06845</name>
</gene>
<comment type="caution">
    <text evidence="2">The sequence shown here is derived from an EMBL/GenBank/DDBJ whole genome shotgun (WGS) entry which is preliminary data.</text>
</comment>
<protein>
    <submittedName>
        <fullName evidence="2">S24 family peptidase</fullName>
    </submittedName>
</protein>
<dbReference type="EMBL" id="VNIM01000019">
    <property type="protein sequence ID" value="TVV75572.1"/>
    <property type="molecule type" value="Genomic_DNA"/>
</dbReference>
<feature type="domain" description="Peptidase S24/S26A/S26B/S26C" evidence="1">
    <location>
        <begin position="104"/>
        <end position="197"/>
    </location>
</feature>
<evidence type="ECO:0000313" key="3">
    <source>
        <dbReference type="Proteomes" id="UP000318681"/>
    </source>
</evidence>
<evidence type="ECO:0000313" key="2">
    <source>
        <dbReference type="EMBL" id="TVV75572.1"/>
    </source>
</evidence>
<dbReference type="InterPro" id="IPR039418">
    <property type="entry name" value="LexA-like"/>
</dbReference>
<dbReference type="InterPro" id="IPR015927">
    <property type="entry name" value="Peptidase_S24_S26A/B/C"/>
</dbReference>
<proteinExistence type="predicted"/>
<dbReference type="CDD" id="cd06529">
    <property type="entry name" value="S24_LexA-like"/>
    <property type="match status" value="1"/>
</dbReference>
<name>A0A558R8E1_9SPHN</name>
<dbReference type="InterPro" id="IPR036286">
    <property type="entry name" value="LexA/Signal_pep-like_sf"/>
</dbReference>
<dbReference type="Gene3D" id="2.10.109.10">
    <property type="entry name" value="Umud Fragment, subunit A"/>
    <property type="match status" value="1"/>
</dbReference>
<accession>A0A558R8E1</accession>
<reference evidence="2 3" key="1">
    <citation type="submission" date="2019-07" db="EMBL/GenBank/DDBJ databases">
        <title>Sphingomonas solaris sp. nov., isolated from a solar panel from Boston, Massachusetts.</title>
        <authorList>
            <person name="Tanner K."/>
            <person name="Pascual J."/>
            <person name="Mancuso C."/>
            <person name="Pereto J."/>
            <person name="Khalil A."/>
            <person name="Vilanova C."/>
        </authorList>
    </citation>
    <scope>NUCLEOTIDE SEQUENCE [LARGE SCALE GENOMIC DNA]</scope>
    <source>
        <strain evidence="2 3">R4DWN</strain>
    </source>
</reference>
<dbReference type="Proteomes" id="UP000318681">
    <property type="component" value="Unassembled WGS sequence"/>
</dbReference>
<dbReference type="OrthoDB" id="7475093at2"/>
<dbReference type="SUPFAM" id="SSF51306">
    <property type="entry name" value="LexA/Signal peptidase"/>
    <property type="match status" value="1"/>
</dbReference>
<organism evidence="2 3">
    <name type="scientific">Alterirhizorhabdus solaris</name>
    <dbReference type="NCBI Taxonomy" id="2529389"/>
    <lineage>
        <taxon>Bacteria</taxon>
        <taxon>Pseudomonadati</taxon>
        <taxon>Pseudomonadota</taxon>
        <taxon>Alphaproteobacteria</taxon>
        <taxon>Sphingomonadales</taxon>
        <taxon>Rhizorhabdaceae</taxon>
        <taxon>Alterirhizorhabdus</taxon>
    </lineage>
</organism>
<dbReference type="AlphaFoldDB" id="A0A558R8E1"/>
<sequence length="209" mass="22986">MSSCDNRRRAVHKGMTPEQLRDALKAKFGSVRAAAIALGIDENHLTKHWGKARRQLSVKEMDAVRSAIIDESIDEARPVRSIPWLGSVPASDFRAAEEFGGRRFLVSDPETPAGAYALTVRGDSMDLIVPDGASIVIDPDDTALWPGKRYVIMTADGDKTFKEFQADPARLIPCSSNSAHREIALGSEPIKILGRVFSYTTRDAPRRKP</sequence>
<keyword evidence="3" id="KW-1185">Reference proteome</keyword>